<dbReference type="PRINTS" id="PR00508">
    <property type="entry name" value="S21N4MTFRASE"/>
</dbReference>
<dbReference type="InterPro" id="IPR001091">
    <property type="entry name" value="RM_Methyltransferase"/>
</dbReference>
<evidence type="ECO:0000256" key="4">
    <source>
        <dbReference type="ARBA" id="ARBA00022679"/>
    </source>
</evidence>
<dbReference type="InterPro" id="IPR017985">
    <property type="entry name" value="MeTrfase_CN4_CS"/>
</dbReference>
<accession>A0A6C0BGB0</accession>
<dbReference type="InterPro" id="IPR029063">
    <property type="entry name" value="SAM-dependent_MTases_sf"/>
</dbReference>
<dbReference type="GO" id="GO:0009307">
    <property type="term" value="P:DNA restriction-modification system"/>
    <property type="evidence" value="ECO:0007669"/>
    <property type="project" value="UniProtKB-KW"/>
</dbReference>
<dbReference type="EC" id="2.1.1.113" evidence="2"/>
<dbReference type="EMBL" id="MN739134">
    <property type="protein sequence ID" value="QHS90403.1"/>
    <property type="molecule type" value="Genomic_DNA"/>
</dbReference>
<evidence type="ECO:0000256" key="1">
    <source>
        <dbReference type="ARBA" id="ARBA00010203"/>
    </source>
</evidence>
<protein>
    <recommendedName>
        <fullName evidence="2">site-specific DNA-methyltransferase (cytosine-N(4)-specific)</fullName>
        <ecNumber evidence="2">2.1.1.113</ecNumber>
    </recommendedName>
</protein>
<feature type="domain" description="DNA methylase N-4/N-6" evidence="9">
    <location>
        <begin position="98"/>
        <end position="377"/>
    </location>
</feature>
<dbReference type="PROSITE" id="PS00093">
    <property type="entry name" value="N4_MTASE"/>
    <property type="match status" value="1"/>
</dbReference>
<name>A0A6C0BGB0_9ZZZZ</name>
<evidence type="ECO:0000256" key="6">
    <source>
        <dbReference type="ARBA" id="ARBA00022747"/>
    </source>
</evidence>
<dbReference type="Gene3D" id="3.40.50.150">
    <property type="entry name" value="Vaccinia Virus protein VP39"/>
    <property type="match status" value="1"/>
</dbReference>
<evidence type="ECO:0000256" key="7">
    <source>
        <dbReference type="ARBA" id="ARBA00023125"/>
    </source>
</evidence>
<dbReference type="InterPro" id="IPR002941">
    <property type="entry name" value="DNA_methylase_N4/N6"/>
</dbReference>
<keyword evidence="4" id="KW-0808">Transferase</keyword>
<proteinExistence type="inferred from homology"/>
<comment type="catalytic activity">
    <reaction evidence="8">
        <text>a 2'-deoxycytidine in DNA + S-adenosyl-L-methionine = an N(4)-methyl-2'-deoxycytidine in DNA + S-adenosyl-L-homocysteine + H(+)</text>
        <dbReference type="Rhea" id="RHEA:16857"/>
        <dbReference type="Rhea" id="RHEA-COMP:11369"/>
        <dbReference type="Rhea" id="RHEA-COMP:13674"/>
        <dbReference type="ChEBI" id="CHEBI:15378"/>
        <dbReference type="ChEBI" id="CHEBI:57856"/>
        <dbReference type="ChEBI" id="CHEBI:59789"/>
        <dbReference type="ChEBI" id="CHEBI:85452"/>
        <dbReference type="ChEBI" id="CHEBI:137933"/>
        <dbReference type="EC" id="2.1.1.113"/>
    </reaction>
</comment>
<evidence type="ECO:0000313" key="10">
    <source>
        <dbReference type="EMBL" id="QHS90403.1"/>
    </source>
</evidence>
<organism evidence="10">
    <name type="scientific">viral metagenome</name>
    <dbReference type="NCBI Taxonomy" id="1070528"/>
    <lineage>
        <taxon>unclassified sequences</taxon>
        <taxon>metagenomes</taxon>
        <taxon>organismal metagenomes</taxon>
    </lineage>
</organism>
<evidence type="ECO:0000256" key="5">
    <source>
        <dbReference type="ARBA" id="ARBA00022691"/>
    </source>
</evidence>
<comment type="similarity">
    <text evidence="1">Belongs to the N(4)/N(6)-methyltransferase family. N(4) subfamily.</text>
</comment>
<keyword evidence="6" id="KW-0680">Restriction system</keyword>
<reference evidence="10" key="1">
    <citation type="journal article" date="2020" name="Nature">
        <title>Giant virus diversity and host interactions through global metagenomics.</title>
        <authorList>
            <person name="Schulz F."/>
            <person name="Roux S."/>
            <person name="Paez-Espino D."/>
            <person name="Jungbluth S."/>
            <person name="Walsh D.A."/>
            <person name="Denef V.J."/>
            <person name="McMahon K.D."/>
            <person name="Konstantinidis K.T."/>
            <person name="Eloe-Fadrosh E.A."/>
            <person name="Kyrpides N.C."/>
            <person name="Woyke T."/>
        </authorList>
    </citation>
    <scope>NUCLEOTIDE SEQUENCE</scope>
    <source>
        <strain evidence="10">GVMAG-M-3300010160-60</strain>
    </source>
</reference>
<dbReference type="Pfam" id="PF01555">
    <property type="entry name" value="N6_N4_Mtase"/>
    <property type="match status" value="1"/>
</dbReference>
<evidence type="ECO:0000256" key="3">
    <source>
        <dbReference type="ARBA" id="ARBA00022603"/>
    </source>
</evidence>
<dbReference type="GO" id="GO:0008170">
    <property type="term" value="F:N-methyltransferase activity"/>
    <property type="evidence" value="ECO:0007669"/>
    <property type="project" value="InterPro"/>
</dbReference>
<keyword evidence="7" id="KW-0238">DNA-binding</keyword>
<dbReference type="GO" id="GO:0003677">
    <property type="term" value="F:DNA binding"/>
    <property type="evidence" value="ECO:0007669"/>
    <property type="project" value="UniProtKB-KW"/>
</dbReference>
<dbReference type="GO" id="GO:0032259">
    <property type="term" value="P:methylation"/>
    <property type="evidence" value="ECO:0007669"/>
    <property type="project" value="UniProtKB-KW"/>
</dbReference>
<keyword evidence="5" id="KW-0949">S-adenosyl-L-methionine</keyword>
<dbReference type="AlphaFoldDB" id="A0A6C0BGB0"/>
<evidence type="ECO:0000259" key="9">
    <source>
        <dbReference type="Pfam" id="PF01555"/>
    </source>
</evidence>
<evidence type="ECO:0000256" key="8">
    <source>
        <dbReference type="ARBA" id="ARBA00049120"/>
    </source>
</evidence>
<sequence length="394" mass="46674">MEETNLYKHNIVYLEEQIKDKFIISEIKKKYYDNLKKDNNVYCFINSYIEGVKMIHQKYLETDYTLYKSIINNNSSIKIIWANCLNALQKLPSETIGLMVTSPPYYNAREYSTWKNLKEYLDCMREIIKECYRVLDNHRVFVFNVSDIVDNDLMSDIKCWGQRKIPLPSYFIQIFEECGFTYIDDIIWDKGEVQSSRQKNKSTPYPFYQYPLNCYEHILIFHKHRLEKDIKYPCNICGLLNVKSNSYTYKGLRSWECCNPLCKRSESDRGKRFSLKTIITQNEEKQKQNIIPEDFVYEWRRDIHKLTPVIKTNSKKENIIGHTAPYPKEIPEMAIQFYSYKGDIVLDMFAGSFTSAISANKLGRIGVGIELRKDLFEECIKNNIEKNGCTYEEL</sequence>
<evidence type="ECO:0000256" key="2">
    <source>
        <dbReference type="ARBA" id="ARBA00012185"/>
    </source>
</evidence>
<keyword evidence="3" id="KW-0489">Methyltransferase</keyword>
<dbReference type="GO" id="GO:0015667">
    <property type="term" value="F:site-specific DNA-methyltransferase (cytosine-N4-specific) activity"/>
    <property type="evidence" value="ECO:0007669"/>
    <property type="project" value="UniProtKB-EC"/>
</dbReference>
<dbReference type="SUPFAM" id="SSF53335">
    <property type="entry name" value="S-adenosyl-L-methionine-dependent methyltransferases"/>
    <property type="match status" value="1"/>
</dbReference>